<accession>A0ABW3Q544</accession>
<dbReference type="RefSeq" id="WP_265993135.1">
    <property type="nucleotide sequence ID" value="NZ_CP110973.1"/>
</dbReference>
<sequence>MKNNLKNGSRSLTAGLGVLLTVFILSCNSKTENTGSTSDSAAAATDTSIMGIQGDTTTNTLEGPQARPSDTAAGQTLPEMRATKKE</sequence>
<reference evidence="3" key="1">
    <citation type="journal article" date="2019" name="Int. J. Syst. Evol. Microbiol.">
        <title>The Global Catalogue of Microorganisms (GCM) 10K type strain sequencing project: providing services to taxonomists for standard genome sequencing and annotation.</title>
        <authorList>
            <consortium name="The Broad Institute Genomics Platform"/>
            <consortium name="The Broad Institute Genome Sequencing Center for Infectious Disease"/>
            <person name="Wu L."/>
            <person name="Ma J."/>
        </authorList>
    </citation>
    <scope>NUCLEOTIDE SEQUENCE [LARGE SCALE GENOMIC DNA]</scope>
    <source>
        <strain evidence="3">CCUG 55608</strain>
    </source>
</reference>
<name>A0ABW3Q544_9BACT</name>
<proteinExistence type="predicted"/>
<comment type="caution">
    <text evidence="2">The sequence shown here is derived from an EMBL/GenBank/DDBJ whole genome shotgun (WGS) entry which is preliminary data.</text>
</comment>
<evidence type="ECO:0000256" key="1">
    <source>
        <dbReference type="SAM" id="MobiDB-lite"/>
    </source>
</evidence>
<evidence type="ECO:0000313" key="3">
    <source>
        <dbReference type="Proteomes" id="UP001597116"/>
    </source>
</evidence>
<evidence type="ECO:0008006" key="4">
    <source>
        <dbReference type="Google" id="ProtNLM"/>
    </source>
</evidence>
<dbReference type="EMBL" id="JBHTLP010000008">
    <property type="protein sequence ID" value="MFD1142643.1"/>
    <property type="molecule type" value="Genomic_DNA"/>
</dbReference>
<organism evidence="2 3">
    <name type="scientific">Larkinella insperata</name>
    <dbReference type="NCBI Taxonomy" id="332158"/>
    <lineage>
        <taxon>Bacteria</taxon>
        <taxon>Pseudomonadati</taxon>
        <taxon>Bacteroidota</taxon>
        <taxon>Cytophagia</taxon>
        <taxon>Cytophagales</taxon>
        <taxon>Spirosomataceae</taxon>
        <taxon>Larkinella</taxon>
    </lineage>
</organism>
<dbReference type="PROSITE" id="PS51257">
    <property type="entry name" value="PROKAR_LIPOPROTEIN"/>
    <property type="match status" value="1"/>
</dbReference>
<protein>
    <recommendedName>
        <fullName evidence="4">Coproporphyrinogen III oxidase</fullName>
    </recommendedName>
</protein>
<feature type="compositionally biased region" description="Low complexity" evidence="1">
    <location>
        <begin position="34"/>
        <end position="48"/>
    </location>
</feature>
<keyword evidence="3" id="KW-1185">Reference proteome</keyword>
<gene>
    <name evidence="2" type="ORF">ACFQ4C_16070</name>
</gene>
<dbReference type="Proteomes" id="UP001597116">
    <property type="component" value="Unassembled WGS sequence"/>
</dbReference>
<feature type="region of interest" description="Disordered" evidence="1">
    <location>
        <begin position="30"/>
        <end position="86"/>
    </location>
</feature>
<evidence type="ECO:0000313" key="2">
    <source>
        <dbReference type="EMBL" id="MFD1142643.1"/>
    </source>
</evidence>